<reference evidence="1 2" key="1">
    <citation type="submission" date="2019-09" db="EMBL/GenBank/DDBJ databases">
        <title>Paraburkholderia podalyriae sp. nov., A South African Podalyria-associated rhizobium.</title>
        <authorList>
            <person name="Mavima L."/>
            <person name="Beukes C.W."/>
            <person name="Palmer M."/>
            <person name="De Meyer S.E."/>
            <person name="James E.K."/>
            <person name="Maluk M."/>
            <person name="Avontuur J.R."/>
            <person name="Chan W.Y."/>
            <person name="Venter S.N."/>
            <person name="Steenkamp E.T."/>
        </authorList>
    </citation>
    <scope>NUCLEOTIDE SEQUENCE [LARGE SCALE GENOMIC DNA]</scope>
    <source>
        <strain evidence="1 2">WC7.3b</strain>
    </source>
</reference>
<organism evidence="1 2">
    <name type="scientific">Paraburkholderia podalyriae</name>
    <dbReference type="NCBI Taxonomy" id="1938811"/>
    <lineage>
        <taxon>Bacteria</taxon>
        <taxon>Pseudomonadati</taxon>
        <taxon>Pseudomonadota</taxon>
        <taxon>Betaproteobacteria</taxon>
        <taxon>Burkholderiales</taxon>
        <taxon>Burkholderiaceae</taxon>
        <taxon>Paraburkholderia</taxon>
    </lineage>
</organism>
<keyword evidence="2" id="KW-1185">Reference proteome</keyword>
<proteinExistence type="predicted"/>
<dbReference type="EMBL" id="VZQQ01000013">
    <property type="protein sequence ID" value="MBC8748359.1"/>
    <property type="molecule type" value="Genomic_DNA"/>
</dbReference>
<dbReference type="Proteomes" id="UP000736373">
    <property type="component" value="Unassembled WGS sequence"/>
</dbReference>
<sequence>MTEPKQIKAYIQDASGQLLPLTADSLILEFPSGESLEVAWDAPHPDDPRPVCAQVWGGRRVPDVQTDADFNAVKRRTTPVAILPSAGNLVLVHPYSFSKHEHD</sequence>
<gene>
    <name evidence="1" type="ORF">F6X42_17640</name>
</gene>
<dbReference type="RefSeq" id="WP_187635413.1">
    <property type="nucleotide sequence ID" value="NZ_VZQQ01000013.1"/>
</dbReference>
<protein>
    <submittedName>
        <fullName evidence="1">Uncharacterized protein</fullName>
    </submittedName>
</protein>
<comment type="caution">
    <text evidence="1">The sequence shown here is derived from an EMBL/GenBank/DDBJ whole genome shotgun (WGS) entry which is preliminary data.</text>
</comment>
<evidence type="ECO:0000313" key="1">
    <source>
        <dbReference type="EMBL" id="MBC8748359.1"/>
    </source>
</evidence>
<accession>A0ABR7PQ34</accession>
<evidence type="ECO:0000313" key="2">
    <source>
        <dbReference type="Proteomes" id="UP000736373"/>
    </source>
</evidence>
<name>A0ABR7PQ34_9BURK</name>